<gene>
    <name evidence="1" type="ORF">HMN09_01235000</name>
</gene>
<reference evidence="1" key="1">
    <citation type="submission" date="2020-05" db="EMBL/GenBank/DDBJ databases">
        <title>Mycena genomes resolve the evolution of fungal bioluminescence.</title>
        <authorList>
            <person name="Tsai I.J."/>
        </authorList>
    </citation>
    <scope>NUCLEOTIDE SEQUENCE</scope>
    <source>
        <strain evidence="1">110903Hualien_Pintung</strain>
    </source>
</reference>
<dbReference type="EMBL" id="JACAZE010000023">
    <property type="protein sequence ID" value="KAF7291754.1"/>
    <property type="molecule type" value="Genomic_DNA"/>
</dbReference>
<protein>
    <submittedName>
        <fullName evidence="1">CBM1 domain-containing protein</fullName>
    </submittedName>
</protein>
<dbReference type="PANTHER" id="PTHR31252:SF11">
    <property type="entry name" value="DUF4419 DOMAIN-CONTAINING PROTEIN"/>
    <property type="match status" value="1"/>
</dbReference>
<name>A0A8H6S2L1_MYCCL</name>
<dbReference type="PANTHER" id="PTHR31252">
    <property type="entry name" value="DUF4419 DOMAIN-CONTAINING PROTEIN"/>
    <property type="match status" value="1"/>
</dbReference>
<dbReference type="InterPro" id="IPR025533">
    <property type="entry name" value="DUF4419"/>
</dbReference>
<evidence type="ECO:0000313" key="2">
    <source>
        <dbReference type="Proteomes" id="UP000613580"/>
    </source>
</evidence>
<dbReference type="Pfam" id="PF14388">
    <property type="entry name" value="DUF4419"/>
    <property type="match status" value="1"/>
</dbReference>
<comment type="caution">
    <text evidence="1">The sequence shown here is derived from an EMBL/GenBank/DDBJ whole genome shotgun (WGS) entry which is preliminary data.</text>
</comment>
<proteinExistence type="predicted"/>
<dbReference type="OrthoDB" id="9978173at2759"/>
<accession>A0A8H6S2L1</accession>
<dbReference type="Proteomes" id="UP000613580">
    <property type="component" value="Unassembled WGS sequence"/>
</dbReference>
<dbReference type="AlphaFoldDB" id="A0A8H6S2L1"/>
<organism evidence="1 2">
    <name type="scientific">Mycena chlorophos</name>
    <name type="common">Agaric fungus</name>
    <name type="synonym">Agaricus chlorophos</name>
    <dbReference type="NCBI Taxonomy" id="658473"/>
    <lineage>
        <taxon>Eukaryota</taxon>
        <taxon>Fungi</taxon>
        <taxon>Dikarya</taxon>
        <taxon>Basidiomycota</taxon>
        <taxon>Agaricomycotina</taxon>
        <taxon>Agaricomycetes</taxon>
        <taxon>Agaricomycetidae</taxon>
        <taxon>Agaricales</taxon>
        <taxon>Marasmiineae</taxon>
        <taxon>Mycenaceae</taxon>
        <taxon>Mycena</taxon>
    </lineage>
</organism>
<keyword evidence="2" id="KW-1185">Reference proteome</keyword>
<sequence length="442" mass="48194">MPVTFRVATHPAKPVPGFANARTDTKYTARGLFGGAIGRNADKLVQYALSGSEEMTGTSAAKSTPGLRAISLPSGLMSVVLEAYNNHHALALRPDDVWIAIMAQFSCFVSAPDNAERLRAAFVSHSGTRDLVVRTDHLPLVASDDSDGTRLVDLAALSSELVTLVEKNVVDPDLRAWAIPDFSTTTATDQTIGAILLLSTLKSYFNYGGRSSCGIPRVTLLGEKEDWEDLLTRIEKLKEYGIETIAWYHLLRPVLARFVQAFDNPGSKANVDFWERVVHHHKSSGVSFYSGWINAFCVFDAQGRWIGHPLRTDFTARKSPESLSASDFWRIYTKAKGHFPSPNSKHNSPDPALFLDGTQYHILHSHQVPCGHADVDVVLFGSAGPTGAGEGRRVTILAGILAMRVGDMCEYEEWNAGGRGLKAGEGEGDLLEPVPAWVAYDD</sequence>
<evidence type="ECO:0000313" key="1">
    <source>
        <dbReference type="EMBL" id="KAF7291754.1"/>
    </source>
</evidence>